<comment type="domain">
    <text evidence="8">The N-terminal region contains the highly conserved SGGXDS motif, predicted to be a P-loop motif involved in ATP binding.</text>
</comment>
<gene>
    <name evidence="8" type="primary">tilS</name>
    <name evidence="10" type="ORF">AWH48_19830</name>
</gene>
<dbReference type="SUPFAM" id="SSF52402">
    <property type="entry name" value="Adenine nucleotide alpha hydrolases-like"/>
    <property type="match status" value="1"/>
</dbReference>
<evidence type="ECO:0000256" key="3">
    <source>
        <dbReference type="ARBA" id="ARBA00022598"/>
    </source>
</evidence>
<dbReference type="GO" id="GO:0005737">
    <property type="term" value="C:cytoplasm"/>
    <property type="evidence" value="ECO:0007669"/>
    <property type="project" value="UniProtKB-SubCell"/>
</dbReference>
<dbReference type="CDD" id="cd01992">
    <property type="entry name" value="TilS_N"/>
    <property type="match status" value="1"/>
</dbReference>
<evidence type="ECO:0000256" key="6">
    <source>
        <dbReference type="ARBA" id="ARBA00022840"/>
    </source>
</evidence>
<evidence type="ECO:0000256" key="1">
    <source>
        <dbReference type="ARBA" id="ARBA00004496"/>
    </source>
</evidence>
<dbReference type="EC" id="6.3.4.19" evidence="8"/>
<dbReference type="NCBIfam" id="TIGR02433">
    <property type="entry name" value="lysidine_TilS_C"/>
    <property type="match status" value="1"/>
</dbReference>
<dbReference type="SUPFAM" id="SSF56037">
    <property type="entry name" value="PheT/TilS domain"/>
    <property type="match status" value="1"/>
</dbReference>
<feature type="domain" description="Lysidine-tRNA(Ile) synthetase C-terminal" evidence="9">
    <location>
        <begin position="382"/>
        <end position="450"/>
    </location>
</feature>
<evidence type="ECO:0000313" key="10">
    <source>
        <dbReference type="EMBL" id="OAH56801.1"/>
    </source>
</evidence>
<dbReference type="Pfam" id="PF01171">
    <property type="entry name" value="ATP_bind_3"/>
    <property type="match status" value="1"/>
</dbReference>
<keyword evidence="3 8" id="KW-0436">Ligase</keyword>
<keyword evidence="5 8" id="KW-0547">Nucleotide-binding</keyword>
<comment type="subcellular location">
    <subcellularLocation>
        <location evidence="1 8">Cytoplasm</location>
    </subcellularLocation>
</comment>
<evidence type="ECO:0000256" key="8">
    <source>
        <dbReference type="HAMAP-Rule" id="MF_01161"/>
    </source>
</evidence>
<dbReference type="GO" id="GO:0006400">
    <property type="term" value="P:tRNA modification"/>
    <property type="evidence" value="ECO:0007669"/>
    <property type="project" value="UniProtKB-UniRule"/>
</dbReference>
<evidence type="ECO:0000259" key="9">
    <source>
        <dbReference type="SMART" id="SM00977"/>
    </source>
</evidence>
<dbReference type="InterPro" id="IPR015262">
    <property type="entry name" value="tRNA_Ile_lys_synt_subst-bd"/>
</dbReference>
<dbReference type="InterPro" id="IPR012094">
    <property type="entry name" value="tRNA_Ile_lys_synt"/>
</dbReference>
<dbReference type="PANTHER" id="PTHR43033">
    <property type="entry name" value="TRNA(ILE)-LYSIDINE SYNTHASE-RELATED"/>
    <property type="match status" value="1"/>
</dbReference>
<keyword evidence="6 8" id="KW-0067">ATP-binding</keyword>
<keyword evidence="4 8" id="KW-0819">tRNA processing</keyword>
<dbReference type="InterPro" id="IPR011063">
    <property type="entry name" value="TilS/TtcA_N"/>
</dbReference>
<feature type="binding site" evidence="8">
    <location>
        <begin position="29"/>
        <end position="34"/>
    </location>
    <ligand>
        <name>ATP</name>
        <dbReference type="ChEBI" id="CHEBI:30616"/>
    </ligand>
</feature>
<comment type="caution">
    <text evidence="10">The sequence shown here is derived from an EMBL/GenBank/DDBJ whole genome shotgun (WGS) entry which is preliminary data.</text>
</comment>
<dbReference type="InterPro" id="IPR012795">
    <property type="entry name" value="tRNA_Ile_lys_synt_N"/>
</dbReference>
<dbReference type="Gene3D" id="3.30.465.60">
    <property type="match status" value="1"/>
</dbReference>
<dbReference type="GO" id="GO:0005524">
    <property type="term" value="F:ATP binding"/>
    <property type="evidence" value="ECO:0007669"/>
    <property type="project" value="UniProtKB-UniRule"/>
</dbReference>
<evidence type="ECO:0000256" key="7">
    <source>
        <dbReference type="ARBA" id="ARBA00048539"/>
    </source>
</evidence>
<accession>A0A177KW01</accession>
<reference evidence="10 11" key="1">
    <citation type="submission" date="2016-01" db="EMBL/GenBank/DDBJ databases">
        <title>Investigation of taxonomic status of Bacillus aminovorans.</title>
        <authorList>
            <person name="Verma A."/>
            <person name="Pal Y."/>
            <person name="Krishnamurthi S."/>
        </authorList>
    </citation>
    <scope>NUCLEOTIDE SEQUENCE [LARGE SCALE GENOMIC DNA]</scope>
    <source>
        <strain evidence="10 11">DSM 4337</strain>
    </source>
</reference>
<dbReference type="HAMAP" id="MF_01161">
    <property type="entry name" value="tRNA_Ile_lys_synt"/>
    <property type="match status" value="1"/>
</dbReference>
<sequence>MQSFEKQVKAFIYTHKLIRPGDHVVAAVSGGSDSMALLHFLYENQKDMSIRISAIHVDHMLRGNESYEDLLFVESFCRERNIPFKAGQVDASAESIKTGAGIQEAARSVRYSFFEQVMKEYSTAKLATAHHADDQIETVFMQLTRGSHTYTGIPSERSFAGGSIIRPFLTVTKENILTYCVSNNIQYRDDPSNEKNDYTRNRFRHNLLPFIKKENKKAHFHVQRFSEEKREDEEFLTVLARQKIENMTIWKHRDVSLKTDPFKTVPLPLQRRAIHLILNYLYHGKTAFSFLHIQHTLQLLQSSSPSGKLNLPSSLTVQKIGDDCLFSFETGESKKKSEPLFLYPGDVVQWPSGGTFRVQTEGECSAELACFKLDSDHIQWPICIRTRQEGDKIQLKGMSGSKKLARLFIDEKIPLAYRDDLPVVTDADGTLLWVPGVRKSIHEQSGPLLLIYEKE</sequence>
<protein>
    <recommendedName>
        <fullName evidence="8">tRNA(Ile)-lysidine synthase</fullName>
        <ecNumber evidence="8">6.3.4.19</ecNumber>
    </recommendedName>
    <alternativeName>
        <fullName evidence="8">tRNA(Ile)-2-lysyl-cytidine synthase</fullName>
    </alternativeName>
    <alternativeName>
        <fullName evidence="8">tRNA(Ile)-lysidine synthetase</fullName>
    </alternativeName>
</protein>
<proteinExistence type="inferred from homology"/>
<dbReference type="EMBL" id="LQWZ01000019">
    <property type="protein sequence ID" value="OAH56801.1"/>
    <property type="molecule type" value="Genomic_DNA"/>
</dbReference>
<dbReference type="Pfam" id="PF11734">
    <property type="entry name" value="TilS_C"/>
    <property type="match status" value="1"/>
</dbReference>
<comment type="catalytic activity">
    <reaction evidence="7 8">
        <text>cytidine(34) in tRNA(Ile2) + L-lysine + ATP = lysidine(34) in tRNA(Ile2) + AMP + diphosphate + H(+)</text>
        <dbReference type="Rhea" id="RHEA:43744"/>
        <dbReference type="Rhea" id="RHEA-COMP:10625"/>
        <dbReference type="Rhea" id="RHEA-COMP:10670"/>
        <dbReference type="ChEBI" id="CHEBI:15378"/>
        <dbReference type="ChEBI" id="CHEBI:30616"/>
        <dbReference type="ChEBI" id="CHEBI:32551"/>
        <dbReference type="ChEBI" id="CHEBI:33019"/>
        <dbReference type="ChEBI" id="CHEBI:82748"/>
        <dbReference type="ChEBI" id="CHEBI:83665"/>
        <dbReference type="ChEBI" id="CHEBI:456215"/>
        <dbReference type="EC" id="6.3.4.19"/>
    </reaction>
</comment>
<keyword evidence="2 8" id="KW-0963">Cytoplasm</keyword>
<evidence type="ECO:0000256" key="5">
    <source>
        <dbReference type="ARBA" id="ARBA00022741"/>
    </source>
</evidence>
<evidence type="ECO:0000256" key="2">
    <source>
        <dbReference type="ARBA" id="ARBA00022490"/>
    </source>
</evidence>
<dbReference type="GO" id="GO:0032267">
    <property type="term" value="F:tRNA(Ile)-lysidine synthase activity"/>
    <property type="evidence" value="ECO:0007669"/>
    <property type="project" value="UniProtKB-EC"/>
</dbReference>
<dbReference type="Pfam" id="PF09179">
    <property type="entry name" value="TilS"/>
    <property type="match status" value="1"/>
</dbReference>
<dbReference type="InterPro" id="IPR014729">
    <property type="entry name" value="Rossmann-like_a/b/a_fold"/>
</dbReference>
<dbReference type="NCBIfam" id="TIGR02432">
    <property type="entry name" value="lysidine_TilS_N"/>
    <property type="match status" value="1"/>
</dbReference>
<name>A0A177KW01_9BACI</name>
<dbReference type="Gene3D" id="3.40.50.620">
    <property type="entry name" value="HUPs"/>
    <property type="match status" value="1"/>
</dbReference>
<dbReference type="SMART" id="SM00977">
    <property type="entry name" value="TilS_C"/>
    <property type="match status" value="1"/>
</dbReference>
<dbReference type="Proteomes" id="UP000077271">
    <property type="component" value="Unassembled WGS sequence"/>
</dbReference>
<dbReference type="AlphaFoldDB" id="A0A177KW01"/>
<comment type="function">
    <text evidence="8">Ligates lysine onto the cytidine present at position 34 of the AUA codon-specific tRNA(Ile) that contains the anticodon CAU, in an ATP-dependent manner. Cytidine is converted to lysidine, thus changing the amino acid specificity of the tRNA from methionine to isoleucine.</text>
</comment>
<comment type="similarity">
    <text evidence="8">Belongs to the tRNA(Ile)-lysidine synthase family.</text>
</comment>
<dbReference type="InterPro" id="IPR012796">
    <property type="entry name" value="Lysidine-tRNA-synth_C"/>
</dbReference>
<dbReference type="PANTHER" id="PTHR43033:SF1">
    <property type="entry name" value="TRNA(ILE)-LYSIDINE SYNTHASE-RELATED"/>
    <property type="match status" value="1"/>
</dbReference>
<evidence type="ECO:0000313" key="11">
    <source>
        <dbReference type="Proteomes" id="UP000077271"/>
    </source>
</evidence>
<evidence type="ECO:0000256" key="4">
    <source>
        <dbReference type="ARBA" id="ARBA00022694"/>
    </source>
</evidence>
<dbReference type="SUPFAM" id="SSF82829">
    <property type="entry name" value="MesJ substrate recognition domain-like"/>
    <property type="match status" value="1"/>
</dbReference>
<organism evidence="10 11">
    <name type="scientific">Domibacillus aminovorans</name>
    <dbReference type="NCBI Taxonomy" id="29332"/>
    <lineage>
        <taxon>Bacteria</taxon>
        <taxon>Bacillati</taxon>
        <taxon>Bacillota</taxon>
        <taxon>Bacilli</taxon>
        <taxon>Bacillales</taxon>
        <taxon>Bacillaceae</taxon>
        <taxon>Domibacillus</taxon>
    </lineage>
</organism>